<gene>
    <name evidence="6" type="primary">citG</name>
    <name evidence="7" type="ordered locus">Dd703_2215</name>
</gene>
<comment type="similarity">
    <text evidence="2 6">Belongs to the CitG/MdcB family.</text>
</comment>
<dbReference type="NCBIfam" id="TIGR03125">
    <property type="entry name" value="citrate_citG"/>
    <property type="match status" value="1"/>
</dbReference>
<keyword evidence="4 6" id="KW-0547">Nucleotide-binding</keyword>
<dbReference type="KEGG" id="dda:Dd703_2215"/>
<dbReference type="HOGENOM" id="CLU_056179_1_0_6"/>
<dbReference type="eggNOG" id="COG1767">
    <property type="taxonomic scope" value="Bacteria"/>
</dbReference>
<evidence type="ECO:0000256" key="2">
    <source>
        <dbReference type="ARBA" id="ARBA00006812"/>
    </source>
</evidence>
<dbReference type="PANTHER" id="PTHR30201:SF2">
    <property type="entry name" value="2-(5''-TRIPHOSPHORIBOSYL)-3'-DEPHOSPHOCOENZYME-A SYNTHASE"/>
    <property type="match status" value="1"/>
</dbReference>
<organism evidence="7 8">
    <name type="scientific">Musicola paradisiaca (strain Ech703)</name>
    <name type="common">Dickeya paradisiaca</name>
    <name type="synonym">Dickeya dadantii</name>
    <dbReference type="NCBI Taxonomy" id="579405"/>
    <lineage>
        <taxon>Bacteria</taxon>
        <taxon>Pseudomonadati</taxon>
        <taxon>Pseudomonadota</taxon>
        <taxon>Gammaproteobacteria</taxon>
        <taxon>Enterobacterales</taxon>
        <taxon>Pectobacteriaceae</taxon>
        <taxon>Musicola</taxon>
    </lineage>
</organism>
<evidence type="ECO:0000256" key="6">
    <source>
        <dbReference type="HAMAP-Rule" id="MF_00397"/>
    </source>
</evidence>
<evidence type="ECO:0000256" key="3">
    <source>
        <dbReference type="ARBA" id="ARBA00022679"/>
    </source>
</evidence>
<dbReference type="AlphaFoldDB" id="C6C7R0"/>
<dbReference type="Gene3D" id="1.10.4200.10">
    <property type="entry name" value="Triphosphoribosyl-dephospho-CoA protein"/>
    <property type="match status" value="1"/>
</dbReference>
<dbReference type="GO" id="GO:0016757">
    <property type="term" value="F:glycosyltransferase activity"/>
    <property type="evidence" value="ECO:0007669"/>
    <property type="project" value="UniProtKB-KW"/>
</dbReference>
<keyword evidence="3 6" id="KW-0808">Transferase</keyword>
<evidence type="ECO:0000256" key="1">
    <source>
        <dbReference type="ARBA" id="ARBA00001210"/>
    </source>
</evidence>
<keyword evidence="5 6" id="KW-0067">ATP-binding</keyword>
<name>C6C7R0_MUSP7</name>
<dbReference type="RefSeq" id="WP_015853911.1">
    <property type="nucleotide sequence ID" value="NC_012880.1"/>
</dbReference>
<dbReference type="EMBL" id="CP001654">
    <property type="protein sequence ID" value="ACS86002.1"/>
    <property type="molecule type" value="Genomic_DNA"/>
</dbReference>
<evidence type="ECO:0000313" key="7">
    <source>
        <dbReference type="EMBL" id="ACS86002.1"/>
    </source>
</evidence>
<evidence type="ECO:0000313" key="8">
    <source>
        <dbReference type="Proteomes" id="UP000002734"/>
    </source>
</evidence>
<keyword evidence="7" id="KW-0328">Glycosyltransferase</keyword>
<reference evidence="7" key="1">
    <citation type="submission" date="2009-06" db="EMBL/GenBank/DDBJ databases">
        <title>Complete sequence of Dickeya dadantii Ech703.</title>
        <authorList>
            <consortium name="US DOE Joint Genome Institute"/>
            <person name="Lucas S."/>
            <person name="Copeland A."/>
            <person name="Lapidus A."/>
            <person name="Glavina del Rio T."/>
            <person name="Dalin E."/>
            <person name="Tice H."/>
            <person name="Bruce D."/>
            <person name="Goodwin L."/>
            <person name="Pitluck S."/>
            <person name="Chertkov O."/>
            <person name="Brettin T."/>
            <person name="Detter J.C."/>
            <person name="Han C."/>
            <person name="Larimer F."/>
            <person name="Land M."/>
            <person name="Hauser L."/>
            <person name="Kyrpides N."/>
            <person name="Mikhailova N."/>
            <person name="Balakrishnan V."/>
            <person name="Glasner J."/>
            <person name="Perna N.T."/>
        </authorList>
    </citation>
    <scope>NUCLEOTIDE SEQUENCE [LARGE SCALE GENOMIC DNA]</scope>
    <source>
        <strain evidence="7">Ech703</strain>
    </source>
</reference>
<comment type="catalytic activity">
    <reaction evidence="1 6">
        <text>3'-dephospho-CoA + ATP = 2'-(5''-triphospho-alpha-D-ribosyl)-3'-dephospho-CoA + adenine</text>
        <dbReference type="Rhea" id="RHEA:15117"/>
        <dbReference type="ChEBI" id="CHEBI:16708"/>
        <dbReference type="ChEBI" id="CHEBI:30616"/>
        <dbReference type="ChEBI" id="CHEBI:57328"/>
        <dbReference type="ChEBI" id="CHEBI:61378"/>
        <dbReference type="EC" id="2.4.2.52"/>
    </reaction>
</comment>
<protein>
    <recommendedName>
        <fullName evidence="6">Probable 2-(5''-triphosphoribosyl)-3'-dephosphocoenzyme-A synthase</fullName>
        <shortName evidence="6">2-(5''-triphosphoribosyl)-3'-dephospho-CoA synthase</shortName>
        <ecNumber evidence="6">2.4.2.52</ecNumber>
    </recommendedName>
</protein>
<accession>C6C7R0</accession>
<dbReference type="GO" id="GO:0046917">
    <property type="term" value="F:triphosphoribosyl-dephospho-CoA synthase activity"/>
    <property type="evidence" value="ECO:0007669"/>
    <property type="project" value="UniProtKB-UniRule"/>
</dbReference>
<dbReference type="HAMAP" id="MF_00397">
    <property type="entry name" value="CitG"/>
    <property type="match status" value="1"/>
</dbReference>
<dbReference type="GO" id="GO:0005524">
    <property type="term" value="F:ATP binding"/>
    <property type="evidence" value="ECO:0007669"/>
    <property type="project" value="UniProtKB-KW"/>
</dbReference>
<proteinExistence type="inferred from homology"/>
<dbReference type="Pfam" id="PF01874">
    <property type="entry name" value="CitG"/>
    <property type="match status" value="1"/>
</dbReference>
<dbReference type="InterPro" id="IPR017551">
    <property type="entry name" value="TriPribosyl-deP-CoA_syn_CitG"/>
</dbReference>
<sequence>MAMSTPNNGRYAASLPLANTALCGGDIHDRVAAALQVEVNLTPKPGLVDRANSGSHRDMDVSTFEASIAALTPWFGRFTAAGAAHHALPLTRLLAAVRPVGLGAEQAMLAATGGVNTHKGGIFAFGLVCSVAGWLSARGERLTQQALCAGAAAMTADLVTRELATSRGTAATAGERLFRRHGLTGARGEAASGFATVRTHALPAYRAALCRGETEEAALWQALVVLMAHNPDTNVVSRGGMAGLRFVQGSARQLLAQGVSRAGLDAMDRALMARNLSPGGSADLLAMTWLLAHYPAH</sequence>
<dbReference type="EC" id="2.4.2.52" evidence="6"/>
<evidence type="ECO:0000256" key="5">
    <source>
        <dbReference type="ARBA" id="ARBA00022840"/>
    </source>
</evidence>
<dbReference type="PANTHER" id="PTHR30201">
    <property type="entry name" value="TRIPHOSPHORIBOSYL-DEPHOSPHO-COA SYNTHASE"/>
    <property type="match status" value="1"/>
</dbReference>
<evidence type="ECO:0000256" key="4">
    <source>
        <dbReference type="ARBA" id="ARBA00022741"/>
    </source>
</evidence>
<dbReference type="Proteomes" id="UP000002734">
    <property type="component" value="Chromosome"/>
</dbReference>
<dbReference type="GO" id="GO:0051191">
    <property type="term" value="P:prosthetic group biosynthetic process"/>
    <property type="evidence" value="ECO:0007669"/>
    <property type="project" value="TreeGrafter"/>
</dbReference>
<dbReference type="InterPro" id="IPR002736">
    <property type="entry name" value="CitG"/>
</dbReference>
<keyword evidence="8" id="KW-1185">Reference proteome</keyword>
<dbReference type="STRING" id="579405.Dd703_2215"/>